<dbReference type="Proteomes" id="UP000004358">
    <property type="component" value="Unassembled WGS sequence"/>
</dbReference>
<protein>
    <submittedName>
        <fullName evidence="1">Uncharacterized protein</fullName>
    </submittedName>
</protein>
<comment type="caution">
    <text evidence="1">The sequence shown here is derived from an EMBL/GenBank/DDBJ whole genome shotgun (WGS) entry which is preliminary data.</text>
</comment>
<name>A3ZPR3_9BACT</name>
<proteinExistence type="predicted"/>
<accession>A3ZPR3</accession>
<sequence length="112" mass="13600">MRSLFLMRYKMTRSPLVSLMAVYAVSYQEAASAFDFRMWNKRIEREQYQLLSHRQILEEMVHLQIHLDFIRKLPDDQLCEFLRDRKARQLADKQSVERTVLDLLEQLEPIRN</sequence>
<evidence type="ECO:0000313" key="1">
    <source>
        <dbReference type="EMBL" id="EAQ81741.1"/>
    </source>
</evidence>
<dbReference type="EMBL" id="AANZ01000004">
    <property type="protein sequence ID" value="EAQ81741.1"/>
    <property type="molecule type" value="Genomic_DNA"/>
</dbReference>
<dbReference type="AlphaFoldDB" id="A3ZPR3"/>
<dbReference type="RefSeq" id="WP_002653733.1">
    <property type="nucleotide sequence ID" value="NZ_CH672376.1"/>
</dbReference>
<reference evidence="1 2" key="1">
    <citation type="submission" date="2006-02" db="EMBL/GenBank/DDBJ databases">
        <authorList>
            <person name="Amann R."/>
            <person name="Ferriera S."/>
            <person name="Johnson J."/>
            <person name="Kravitz S."/>
            <person name="Halpern A."/>
            <person name="Remington K."/>
            <person name="Beeson K."/>
            <person name="Tran B."/>
            <person name="Rogers Y.-H."/>
            <person name="Friedman R."/>
            <person name="Venter J.C."/>
        </authorList>
    </citation>
    <scope>NUCLEOTIDE SEQUENCE [LARGE SCALE GENOMIC DNA]</scope>
    <source>
        <strain evidence="1 2">DSM 3645</strain>
    </source>
</reference>
<organism evidence="1 2">
    <name type="scientific">Blastopirellula marina DSM 3645</name>
    <dbReference type="NCBI Taxonomy" id="314230"/>
    <lineage>
        <taxon>Bacteria</taxon>
        <taxon>Pseudomonadati</taxon>
        <taxon>Planctomycetota</taxon>
        <taxon>Planctomycetia</taxon>
        <taxon>Pirellulales</taxon>
        <taxon>Pirellulaceae</taxon>
        <taxon>Blastopirellula</taxon>
    </lineage>
</organism>
<dbReference type="STRING" id="314230.DSM3645_29207"/>
<gene>
    <name evidence="1" type="ORF">DSM3645_29207</name>
</gene>
<evidence type="ECO:0000313" key="2">
    <source>
        <dbReference type="Proteomes" id="UP000004358"/>
    </source>
</evidence>
<dbReference type="HOGENOM" id="CLU_2141017_0_0_0"/>